<gene>
    <name evidence="4" type="ORF">DLAC_10963</name>
</gene>
<comment type="caution">
    <text evidence="4">The sequence shown here is derived from an EMBL/GenBank/DDBJ whole genome shotgun (WGS) entry which is preliminary data.</text>
</comment>
<evidence type="ECO:0000256" key="3">
    <source>
        <dbReference type="RuleBase" id="RU003707"/>
    </source>
</evidence>
<dbReference type="Proteomes" id="UP000076078">
    <property type="component" value="Unassembled WGS sequence"/>
</dbReference>
<dbReference type="InterPro" id="IPR001753">
    <property type="entry name" value="Enoyl-CoA_hydra/iso"/>
</dbReference>
<sequence length="302" mass="33186">MESAIRRIQNISQKINENELSVNLISSTIVPTDNTDQNTNCDKYKYSTVLVNIRKDKIAIVTLNRPKANNAFSSESITELTLVLRDLDKDDRVHCIVITGNQKAFCCGADLKELQNKSYQEMVPQGQMIDKIANLKSIEKPMIAAVNGYALGGGCELAMICDIIICGENAKFSQPEVKIGTIPGAGGTQRLIKAVGKSKAMELTMTGRMMNAQDAKLYNLVSQVVPESQTLSVSLKLAQEIASLSLPIIKANKLAVNKALDLGQQEGLEFERAVFVSTFAFDDRREGMNAFATKRAPKWTNH</sequence>
<dbReference type="OrthoDB" id="2018133at2759"/>
<evidence type="ECO:0000256" key="2">
    <source>
        <dbReference type="ARBA" id="ARBA00023239"/>
    </source>
</evidence>
<protein>
    <submittedName>
        <fullName evidence="4">Enoyl-CoA hydratase</fullName>
    </submittedName>
</protein>
<dbReference type="InterPro" id="IPR018376">
    <property type="entry name" value="Enoyl-CoA_hyd/isom_CS"/>
</dbReference>
<evidence type="ECO:0000256" key="1">
    <source>
        <dbReference type="ARBA" id="ARBA00005254"/>
    </source>
</evidence>
<evidence type="ECO:0000313" key="5">
    <source>
        <dbReference type="Proteomes" id="UP000076078"/>
    </source>
</evidence>
<organism evidence="4 5">
    <name type="scientific">Tieghemostelium lacteum</name>
    <name type="common">Slime mold</name>
    <name type="synonym">Dictyostelium lacteum</name>
    <dbReference type="NCBI Taxonomy" id="361077"/>
    <lineage>
        <taxon>Eukaryota</taxon>
        <taxon>Amoebozoa</taxon>
        <taxon>Evosea</taxon>
        <taxon>Eumycetozoa</taxon>
        <taxon>Dictyostelia</taxon>
        <taxon>Dictyosteliales</taxon>
        <taxon>Raperosteliaceae</taxon>
        <taxon>Tieghemostelium</taxon>
    </lineage>
</organism>
<dbReference type="OMA" id="CEVAMIC"/>
<comment type="similarity">
    <text evidence="1 3">Belongs to the enoyl-CoA hydratase/isomerase family.</text>
</comment>
<keyword evidence="5" id="KW-1185">Reference proteome</keyword>
<reference evidence="4 5" key="1">
    <citation type="submission" date="2015-12" db="EMBL/GenBank/DDBJ databases">
        <title>Dictyostelia acquired genes for synthesis and detection of signals that induce cell-type specialization by lateral gene transfer from prokaryotes.</title>
        <authorList>
            <person name="Gloeckner G."/>
            <person name="Schaap P."/>
        </authorList>
    </citation>
    <scope>NUCLEOTIDE SEQUENCE [LARGE SCALE GENOMIC DNA]</scope>
    <source>
        <strain evidence="4 5">TK</strain>
    </source>
</reference>
<dbReference type="EMBL" id="LODT01000051">
    <property type="protein sequence ID" value="KYQ88272.1"/>
    <property type="molecule type" value="Genomic_DNA"/>
</dbReference>
<dbReference type="InParanoid" id="A0A151Z2T8"/>
<accession>A0A151Z2T8</accession>
<dbReference type="STRING" id="361077.A0A151Z2T8"/>
<dbReference type="PANTHER" id="PTHR11941">
    <property type="entry name" value="ENOYL-COA HYDRATASE-RELATED"/>
    <property type="match status" value="1"/>
</dbReference>
<dbReference type="FunCoup" id="A0A151Z2T8">
    <property type="interactions" value="142"/>
</dbReference>
<dbReference type="FunFam" id="3.90.226.10:FF:000009">
    <property type="entry name" value="Carnitinyl-CoA dehydratase"/>
    <property type="match status" value="1"/>
</dbReference>
<dbReference type="SUPFAM" id="SSF52096">
    <property type="entry name" value="ClpP/crotonase"/>
    <property type="match status" value="1"/>
</dbReference>
<dbReference type="Gene3D" id="3.90.226.10">
    <property type="entry name" value="2-enoyl-CoA Hydratase, Chain A, domain 1"/>
    <property type="match status" value="1"/>
</dbReference>
<dbReference type="FunFam" id="1.10.12.10:FF:000001">
    <property type="entry name" value="Probable enoyl-CoA hydratase, mitochondrial"/>
    <property type="match status" value="1"/>
</dbReference>
<keyword evidence="2" id="KW-0456">Lyase</keyword>
<proteinExistence type="inferred from homology"/>
<dbReference type="AlphaFoldDB" id="A0A151Z2T8"/>
<dbReference type="Gene3D" id="1.10.12.10">
    <property type="entry name" value="Lyase 2-enoyl-coa Hydratase, Chain A, domain 2"/>
    <property type="match status" value="1"/>
</dbReference>
<dbReference type="GO" id="GO:0006635">
    <property type="term" value="P:fatty acid beta-oxidation"/>
    <property type="evidence" value="ECO:0007669"/>
    <property type="project" value="TreeGrafter"/>
</dbReference>
<dbReference type="InterPro" id="IPR014748">
    <property type="entry name" value="Enoyl-CoA_hydra_C"/>
</dbReference>
<dbReference type="GO" id="GO:0005739">
    <property type="term" value="C:mitochondrion"/>
    <property type="evidence" value="ECO:0007669"/>
    <property type="project" value="TreeGrafter"/>
</dbReference>
<dbReference type="Pfam" id="PF00378">
    <property type="entry name" value="ECH_1"/>
    <property type="match status" value="1"/>
</dbReference>
<evidence type="ECO:0000313" key="4">
    <source>
        <dbReference type="EMBL" id="KYQ88272.1"/>
    </source>
</evidence>
<dbReference type="GO" id="GO:0016836">
    <property type="term" value="F:hydro-lyase activity"/>
    <property type="evidence" value="ECO:0007669"/>
    <property type="project" value="UniProtKB-ARBA"/>
</dbReference>
<dbReference type="InterPro" id="IPR029045">
    <property type="entry name" value="ClpP/crotonase-like_dom_sf"/>
</dbReference>
<dbReference type="CDD" id="cd06558">
    <property type="entry name" value="crotonase-like"/>
    <property type="match status" value="1"/>
</dbReference>
<dbReference type="PROSITE" id="PS00166">
    <property type="entry name" value="ENOYL_COA_HYDRATASE"/>
    <property type="match status" value="1"/>
</dbReference>
<dbReference type="PANTHER" id="PTHR11941:SF54">
    <property type="entry name" value="ENOYL-COA HYDRATASE, MITOCHONDRIAL"/>
    <property type="match status" value="1"/>
</dbReference>
<name>A0A151Z2T8_TIELA</name>